<dbReference type="GO" id="GO:0005634">
    <property type="term" value="C:nucleus"/>
    <property type="evidence" value="ECO:0007669"/>
    <property type="project" value="UniProtKB-SubCell"/>
</dbReference>
<evidence type="ECO:0000313" key="11">
    <source>
        <dbReference type="Proteomes" id="UP000030854"/>
    </source>
</evidence>
<dbReference type="Gene3D" id="3.90.430.10">
    <property type="entry name" value="Copper fist DNA-binding domain"/>
    <property type="match status" value="1"/>
</dbReference>
<dbReference type="FunFam" id="3.90.430.10:FF:000001">
    <property type="entry name" value="Copper fist DNA-binding protein"/>
    <property type="match status" value="1"/>
</dbReference>
<keyword evidence="4" id="KW-0186">Copper</keyword>
<dbReference type="PRINTS" id="PR00617">
    <property type="entry name" value="COPPERFIST"/>
</dbReference>
<keyword evidence="6" id="KW-0804">Transcription</keyword>
<dbReference type="GO" id="GO:0000978">
    <property type="term" value="F:RNA polymerase II cis-regulatory region sequence-specific DNA binding"/>
    <property type="evidence" value="ECO:0007669"/>
    <property type="project" value="TreeGrafter"/>
</dbReference>
<feature type="compositionally biased region" description="Polar residues" evidence="8">
    <location>
        <begin position="156"/>
        <end position="173"/>
    </location>
</feature>
<keyword evidence="3" id="KW-0862">Zinc</keyword>
<dbReference type="Proteomes" id="UP000030854">
    <property type="component" value="Unassembled WGS sequence"/>
</dbReference>
<evidence type="ECO:0000256" key="7">
    <source>
        <dbReference type="ARBA" id="ARBA00023242"/>
    </source>
</evidence>
<evidence type="ECO:0000256" key="2">
    <source>
        <dbReference type="ARBA" id="ARBA00022723"/>
    </source>
</evidence>
<dbReference type="AlphaFoldDB" id="A0A0B1P3R1"/>
<feature type="region of interest" description="Disordered" evidence="8">
    <location>
        <begin position="99"/>
        <end position="173"/>
    </location>
</feature>
<evidence type="ECO:0000256" key="4">
    <source>
        <dbReference type="ARBA" id="ARBA00023008"/>
    </source>
</evidence>
<evidence type="ECO:0000256" key="6">
    <source>
        <dbReference type="ARBA" id="ARBA00023163"/>
    </source>
</evidence>
<evidence type="ECO:0000256" key="8">
    <source>
        <dbReference type="SAM" id="MobiDB-lite"/>
    </source>
</evidence>
<dbReference type="InterPro" id="IPR036395">
    <property type="entry name" value="Cu_fist_DNA-bd_dom_sf"/>
</dbReference>
<dbReference type="PROSITE" id="PS50073">
    <property type="entry name" value="COPPER_FIST_2"/>
    <property type="match status" value="1"/>
</dbReference>
<evidence type="ECO:0000256" key="1">
    <source>
        <dbReference type="ARBA" id="ARBA00004123"/>
    </source>
</evidence>
<keyword evidence="7" id="KW-0539">Nucleus</keyword>
<proteinExistence type="predicted"/>
<dbReference type="GO" id="GO:0045944">
    <property type="term" value="P:positive regulation of transcription by RNA polymerase II"/>
    <property type="evidence" value="ECO:0007669"/>
    <property type="project" value="TreeGrafter"/>
</dbReference>
<dbReference type="GO" id="GO:0006878">
    <property type="term" value="P:intracellular copper ion homeostasis"/>
    <property type="evidence" value="ECO:0007669"/>
    <property type="project" value="TreeGrafter"/>
</dbReference>
<keyword evidence="2" id="KW-0479">Metal-binding</keyword>
<keyword evidence="5" id="KW-0805">Transcription regulation</keyword>
<feature type="domain" description="Copper-fist" evidence="9">
    <location>
        <begin position="1"/>
        <end position="39"/>
    </location>
</feature>
<dbReference type="OMA" id="AHIKCDC"/>
<comment type="caution">
    <text evidence="10">The sequence shown here is derived from an EMBL/GenBank/DDBJ whole genome shotgun (WGS) entry which is preliminary data.</text>
</comment>
<comment type="subcellular location">
    <subcellularLocation>
        <location evidence="1">Nucleus</location>
    </subcellularLocation>
</comment>
<gene>
    <name evidence="10" type="ORF">EV44_g6401</name>
</gene>
<evidence type="ECO:0000256" key="5">
    <source>
        <dbReference type="ARBA" id="ARBA00023015"/>
    </source>
</evidence>
<evidence type="ECO:0000313" key="10">
    <source>
        <dbReference type="EMBL" id="KHJ32923.1"/>
    </source>
</evidence>
<dbReference type="GO" id="GO:0005507">
    <property type="term" value="F:copper ion binding"/>
    <property type="evidence" value="ECO:0007669"/>
    <property type="project" value="InterPro"/>
</dbReference>
<dbReference type="SMART" id="SM01090">
    <property type="entry name" value="Copper-fist"/>
    <property type="match status" value="1"/>
</dbReference>
<dbReference type="SMART" id="SM00412">
    <property type="entry name" value="Cu_FIST"/>
    <property type="match status" value="1"/>
</dbReference>
<dbReference type="STRING" id="52586.A0A0B1P3R1"/>
<dbReference type="GO" id="GO:0006879">
    <property type="term" value="P:intracellular iron ion homeostasis"/>
    <property type="evidence" value="ECO:0007669"/>
    <property type="project" value="TreeGrafter"/>
</dbReference>
<dbReference type="HOGENOM" id="CLU_022327_2_0_1"/>
<evidence type="ECO:0000256" key="3">
    <source>
        <dbReference type="ARBA" id="ARBA00022833"/>
    </source>
</evidence>
<dbReference type="Pfam" id="PF00649">
    <property type="entry name" value="Copper-fist"/>
    <property type="match status" value="1"/>
</dbReference>
<dbReference type="PANTHER" id="PTHR28088">
    <property type="entry name" value="TRANSCRIPTIONAL ACTIVATOR HAA1-RELATED"/>
    <property type="match status" value="1"/>
</dbReference>
<dbReference type="InterPro" id="IPR001083">
    <property type="entry name" value="Cu_fist_DNA-bd_dom"/>
</dbReference>
<organism evidence="10 11">
    <name type="scientific">Uncinula necator</name>
    <name type="common">Grape powdery mildew</name>
    <dbReference type="NCBI Taxonomy" id="52586"/>
    <lineage>
        <taxon>Eukaryota</taxon>
        <taxon>Fungi</taxon>
        <taxon>Dikarya</taxon>
        <taxon>Ascomycota</taxon>
        <taxon>Pezizomycotina</taxon>
        <taxon>Leotiomycetes</taxon>
        <taxon>Erysiphales</taxon>
        <taxon>Erysiphaceae</taxon>
        <taxon>Erysiphe</taxon>
    </lineage>
</organism>
<name>A0A0B1P3R1_UNCNE</name>
<dbReference type="InterPro" id="IPR051763">
    <property type="entry name" value="Copper_Homeo_Regul"/>
</dbReference>
<reference evidence="10 11" key="1">
    <citation type="journal article" date="2014" name="BMC Genomics">
        <title>Adaptive genomic structural variation in the grape powdery mildew pathogen, Erysiphe necator.</title>
        <authorList>
            <person name="Jones L."/>
            <person name="Riaz S."/>
            <person name="Morales-Cruz A."/>
            <person name="Amrine K.C."/>
            <person name="McGuire B."/>
            <person name="Gubler W.D."/>
            <person name="Walker M.A."/>
            <person name="Cantu D."/>
        </authorList>
    </citation>
    <scope>NUCLEOTIDE SEQUENCE [LARGE SCALE GENOMIC DNA]</scope>
    <source>
        <strain evidence="11">c</strain>
    </source>
</reference>
<dbReference type="EMBL" id="JNVN01001725">
    <property type="protein sequence ID" value="KHJ32923.1"/>
    <property type="molecule type" value="Genomic_DNA"/>
</dbReference>
<accession>A0A0B1P3R1</accession>
<dbReference type="GO" id="GO:0000981">
    <property type="term" value="F:DNA-binding transcription factor activity, RNA polymerase II-specific"/>
    <property type="evidence" value="ECO:0007669"/>
    <property type="project" value="TreeGrafter"/>
</dbReference>
<keyword evidence="11" id="KW-1185">Reference proteome</keyword>
<sequence length="458" mass="50870">MLIAGEKWACEACVRGHRVSNCQHSDRPLQHINKKGRPVSQCQHCRTLRKSRSAHVRCDCSSEKIQNKEASSIEGVAQGSCSCCHGRRCTCALKKEPLDPVPESDSDGPLNVDKRRARTHTKSPENNLTIFTNGYHKPPHKHNNTAQKYGSPYPTPRSQSLHGPSPSSLISQSEKYPGYLPKIGCSNPIIKETSIGTPGKQNLPVSICNLSDSNPTNREYIGTQLQMVNLYTSGEMDWPQSVESVSSSLDTDNNLYSVGINSASIDWSHYEGLKFNNEKFVGKPFSQPSSFTGFDFVGLDQPPLTPPPTSGDLSEIDELGPFSDRSSGESIFHHQKTGSDKEASEFCRDVEGYRSSATSSFMHLPQLQVQTNNIHLDDLDAFLKYSYQLNNQPHCISLSTNENKNSKQELSPFQDENFGIFSADDEHETFWLSNFSPNRISSGTSSNQNGLLDSFWVQ</sequence>
<dbReference type="PANTHER" id="PTHR28088:SF5">
    <property type="entry name" value="TRANSCRIPTIONAL ACTIVATOR HAA1-RELATED"/>
    <property type="match status" value="1"/>
</dbReference>
<dbReference type="SUPFAM" id="SSF57879">
    <property type="entry name" value="Zinc domain conserved in yeast copper-regulated transcription factors"/>
    <property type="match status" value="1"/>
</dbReference>
<evidence type="ECO:0000259" key="9">
    <source>
        <dbReference type="PROSITE" id="PS50073"/>
    </source>
</evidence>
<protein>
    <submittedName>
        <fullName evidence="10">Putative copper fist dna binding domain protein</fullName>
    </submittedName>
</protein>